<keyword evidence="2" id="KW-1185">Reference proteome</keyword>
<dbReference type="EMBL" id="ML210363">
    <property type="protein sequence ID" value="TFK19047.1"/>
    <property type="molecule type" value="Genomic_DNA"/>
</dbReference>
<evidence type="ECO:0000313" key="2">
    <source>
        <dbReference type="Proteomes" id="UP000307440"/>
    </source>
</evidence>
<name>A0A5C3KGT0_COPMA</name>
<accession>A0A5C3KGT0</accession>
<gene>
    <name evidence="1" type="ORF">FA15DRAFT_224684</name>
</gene>
<evidence type="ECO:0000313" key="1">
    <source>
        <dbReference type="EMBL" id="TFK19047.1"/>
    </source>
</evidence>
<organism evidence="1 2">
    <name type="scientific">Coprinopsis marcescibilis</name>
    <name type="common">Agaric fungus</name>
    <name type="synonym">Psathyrella marcescibilis</name>
    <dbReference type="NCBI Taxonomy" id="230819"/>
    <lineage>
        <taxon>Eukaryota</taxon>
        <taxon>Fungi</taxon>
        <taxon>Dikarya</taxon>
        <taxon>Basidiomycota</taxon>
        <taxon>Agaricomycotina</taxon>
        <taxon>Agaricomycetes</taxon>
        <taxon>Agaricomycetidae</taxon>
        <taxon>Agaricales</taxon>
        <taxon>Agaricineae</taxon>
        <taxon>Psathyrellaceae</taxon>
        <taxon>Coprinopsis</taxon>
    </lineage>
</organism>
<reference evidence="1 2" key="1">
    <citation type="journal article" date="2019" name="Nat. Ecol. Evol.">
        <title>Megaphylogeny resolves global patterns of mushroom evolution.</title>
        <authorList>
            <person name="Varga T."/>
            <person name="Krizsan K."/>
            <person name="Foldi C."/>
            <person name="Dima B."/>
            <person name="Sanchez-Garcia M."/>
            <person name="Sanchez-Ramirez S."/>
            <person name="Szollosi G.J."/>
            <person name="Szarkandi J.G."/>
            <person name="Papp V."/>
            <person name="Albert L."/>
            <person name="Andreopoulos W."/>
            <person name="Angelini C."/>
            <person name="Antonin V."/>
            <person name="Barry K.W."/>
            <person name="Bougher N.L."/>
            <person name="Buchanan P."/>
            <person name="Buyck B."/>
            <person name="Bense V."/>
            <person name="Catcheside P."/>
            <person name="Chovatia M."/>
            <person name="Cooper J."/>
            <person name="Damon W."/>
            <person name="Desjardin D."/>
            <person name="Finy P."/>
            <person name="Geml J."/>
            <person name="Haridas S."/>
            <person name="Hughes K."/>
            <person name="Justo A."/>
            <person name="Karasinski D."/>
            <person name="Kautmanova I."/>
            <person name="Kiss B."/>
            <person name="Kocsube S."/>
            <person name="Kotiranta H."/>
            <person name="LaButti K.M."/>
            <person name="Lechner B.E."/>
            <person name="Liimatainen K."/>
            <person name="Lipzen A."/>
            <person name="Lukacs Z."/>
            <person name="Mihaltcheva S."/>
            <person name="Morgado L.N."/>
            <person name="Niskanen T."/>
            <person name="Noordeloos M.E."/>
            <person name="Ohm R.A."/>
            <person name="Ortiz-Santana B."/>
            <person name="Ovrebo C."/>
            <person name="Racz N."/>
            <person name="Riley R."/>
            <person name="Savchenko A."/>
            <person name="Shiryaev A."/>
            <person name="Soop K."/>
            <person name="Spirin V."/>
            <person name="Szebenyi C."/>
            <person name="Tomsovsky M."/>
            <person name="Tulloss R.E."/>
            <person name="Uehling J."/>
            <person name="Grigoriev I.V."/>
            <person name="Vagvolgyi C."/>
            <person name="Papp T."/>
            <person name="Martin F.M."/>
            <person name="Miettinen O."/>
            <person name="Hibbett D.S."/>
            <person name="Nagy L.G."/>
        </authorList>
    </citation>
    <scope>NUCLEOTIDE SEQUENCE [LARGE SCALE GENOMIC DNA]</scope>
    <source>
        <strain evidence="1 2">CBS 121175</strain>
    </source>
</reference>
<protein>
    <submittedName>
        <fullName evidence="1">Uncharacterized protein</fullName>
    </submittedName>
</protein>
<dbReference type="AlphaFoldDB" id="A0A5C3KGT0"/>
<dbReference type="Proteomes" id="UP000307440">
    <property type="component" value="Unassembled WGS sequence"/>
</dbReference>
<proteinExistence type="predicted"/>
<sequence>MRHPNPVGRRVVPDDCAYPSLLPPSTLAHTYSLSRLRETTCLQTRWTASEVWKSWLVHTHRLNHRNPSVYNRLSPHDVLNGDVSNRIGEESGEGKLSQSYDHLAFIAIRLEGFISSFLPTTIIPTTTAISRTHSTAAGLARAFCYGQRCLRDPQRCIIPRPGCLEGIIHSRTVSRHAYTGLNSIYPQQSYN</sequence>